<name>A0A835EX07_9POAL</name>
<feature type="transmembrane region" description="Helical" evidence="1">
    <location>
        <begin position="49"/>
        <end position="74"/>
    </location>
</feature>
<dbReference type="OrthoDB" id="1740521at2759"/>
<proteinExistence type="predicted"/>
<dbReference type="Proteomes" id="UP000636709">
    <property type="component" value="Unassembled WGS sequence"/>
</dbReference>
<organism evidence="2 3">
    <name type="scientific">Digitaria exilis</name>
    <dbReference type="NCBI Taxonomy" id="1010633"/>
    <lineage>
        <taxon>Eukaryota</taxon>
        <taxon>Viridiplantae</taxon>
        <taxon>Streptophyta</taxon>
        <taxon>Embryophyta</taxon>
        <taxon>Tracheophyta</taxon>
        <taxon>Spermatophyta</taxon>
        <taxon>Magnoliopsida</taxon>
        <taxon>Liliopsida</taxon>
        <taxon>Poales</taxon>
        <taxon>Poaceae</taxon>
        <taxon>PACMAD clade</taxon>
        <taxon>Panicoideae</taxon>
        <taxon>Panicodae</taxon>
        <taxon>Paniceae</taxon>
        <taxon>Anthephorinae</taxon>
        <taxon>Digitaria</taxon>
    </lineage>
</organism>
<accession>A0A835EX07</accession>
<keyword evidence="1" id="KW-1133">Transmembrane helix</keyword>
<protein>
    <submittedName>
        <fullName evidence="2">Uncharacterized protein</fullName>
    </submittedName>
</protein>
<comment type="caution">
    <text evidence="2">The sequence shown here is derived from an EMBL/GenBank/DDBJ whole genome shotgun (WGS) entry which is preliminary data.</text>
</comment>
<dbReference type="AlphaFoldDB" id="A0A835EX07"/>
<evidence type="ECO:0000313" key="3">
    <source>
        <dbReference type="Proteomes" id="UP000636709"/>
    </source>
</evidence>
<evidence type="ECO:0000256" key="1">
    <source>
        <dbReference type="SAM" id="Phobius"/>
    </source>
</evidence>
<keyword evidence="3" id="KW-1185">Reference proteome</keyword>
<evidence type="ECO:0000313" key="2">
    <source>
        <dbReference type="EMBL" id="KAF8721458.1"/>
    </source>
</evidence>
<gene>
    <name evidence="2" type="ORF">HU200_023078</name>
</gene>
<dbReference type="EMBL" id="JACEFO010001683">
    <property type="protein sequence ID" value="KAF8721458.1"/>
    <property type="molecule type" value="Genomic_DNA"/>
</dbReference>
<sequence length="85" mass="9757">MQSLRNSHIGTLGLGDVTTDSPFRWVQARLSMVNAVYEGRMEEEGHHGVVLACSICGFLFAVLSPLSFWVLWAVNWRPWRLYRYA</sequence>
<keyword evidence="1" id="KW-0812">Transmembrane</keyword>
<reference evidence="2" key="1">
    <citation type="submission" date="2020-07" db="EMBL/GenBank/DDBJ databases">
        <title>Genome sequence and genetic diversity analysis of an under-domesticated orphan crop, white fonio (Digitaria exilis).</title>
        <authorList>
            <person name="Bennetzen J.L."/>
            <person name="Chen S."/>
            <person name="Ma X."/>
            <person name="Wang X."/>
            <person name="Yssel A.E.J."/>
            <person name="Chaluvadi S.R."/>
            <person name="Johnson M."/>
            <person name="Gangashetty P."/>
            <person name="Hamidou F."/>
            <person name="Sanogo M.D."/>
            <person name="Zwaenepoel A."/>
            <person name="Wallace J."/>
            <person name="Van De Peer Y."/>
            <person name="Van Deynze A."/>
        </authorList>
    </citation>
    <scope>NUCLEOTIDE SEQUENCE</scope>
    <source>
        <tissue evidence="2">Leaves</tissue>
    </source>
</reference>
<keyword evidence="1" id="KW-0472">Membrane</keyword>